<name>A0A7S1NYR1_9ALVE</name>
<evidence type="ECO:0000313" key="2">
    <source>
        <dbReference type="EMBL" id="CAD9048930.1"/>
    </source>
</evidence>
<proteinExistence type="predicted"/>
<evidence type="ECO:0000256" key="1">
    <source>
        <dbReference type="SAM" id="MobiDB-lite"/>
    </source>
</evidence>
<feature type="region of interest" description="Disordered" evidence="1">
    <location>
        <begin position="19"/>
        <end position="41"/>
    </location>
</feature>
<gene>
    <name evidence="2" type="ORF">VBRA1451_LOCUS3988</name>
</gene>
<dbReference type="EMBL" id="HBGB01007020">
    <property type="protein sequence ID" value="CAD9048930.1"/>
    <property type="molecule type" value="Transcribed_RNA"/>
</dbReference>
<reference evidence="2" key="1">
    <citation type="submission" date="2021-01" db="EMBL/GenBank/DDBJ databases">
        <authorList>
            <person name="Corre E."/>
            <person name="Pelletier E."/>
            <person name="Niang G."/>
            <person name="Scheremetjew M."/>
            <person name="Finn R."/>
            <person name="Kale V."/>
            <person name="Holt S."/>
            <person name="Cochrane G."/>
            <person name="Meng A."/>
            <person name="Brown T."/>
            <person name="Cohen L."/>
        </authorList>
    </citation>
    <scope>NUCLEOTIDE SEQUENCE</scope>
    <source>
        <strain evidence="2">CCMP3346</strain>
    </source>
</reference>
<protein>
    <submittedName>
        <fullName evidence="2">Uncharacterized protein</fullName>
    </submittedName>
</protein>
<organism evidence="2">
    <name type="scientific">Vitrella brassicaformis</name>
    <dbReference type="NCBI Taxonomy" id="1169539"/>
    <lineage>
        <taxon>Eukaryota</taxon>
        <taxon>Sar</taxon>
        <taxon>Alveolata</taxon>
        <taxon>Colpodellida</taxon>
        <taxon>Vitrellaceae</taxon>
        <taxon>Vitrella</taxon>
    </lineage>
</organism>
<feature type="compositionally biased region" description="Basic and acidic residues" evidence="1">
    <location>
        <begin position="19"/>
        <end position="36"/>
    </location>
</feature>
<sequence>MNARMTFWFRRRFHFPDPRKVPSRDSWSRMKDDRRSLGGRSGGAGAAVAAVAAAGAVAVATAEDELGKLILLPATSKLMAATSRRSNRSENFIAGIRDAADWLLVTETAEEGGGNTA</sequence>
<dbReference type="AlphaFoldDB" id="A0A7S1NYR1"/>
<accession>A0A7S1NYR1</accession>